<organism evidence="21 22">
    <name type="scientific">Psychrobacter sanguinis</name>
    <dbReference type="NCBI Taxonomy" id="861445"/>
    <lineage>
        <taxon>Bacteria</taxon>
        <taxon>Pseudomonadati</taxon>
        <taxon>Pseudomonadota</taxon>
        <taxon>Gammaproteobacteria</taxon>
        <taxon>Moraxellales</taxon>
        <taxon>Moraxellaceae</taxon>
        <taxon>Psychrobacter</taxon>
    </lineage>
</organism>
<feature type="signal peptide" evidence="20">
    <location>
        <begin position="1"/>
        <end position="41"/>
    </location>
</feature>
<feature type="binding site" description="in dimeric form" evidence="19">
    <location>
        <position position="307"/>
    </location>
    <ligand>
        <name>Ca(2+)</name>
        <dbReference type="ChEBI" id="CHEBI:29108"/>
        <label>1</label>
    </ligand>
</feature>
<comment type="caution">
    <text evidence="21">The sequence shown here is derived from an EMBL/GenBank/DDBJ whole genome shotgun (WGS) entry which is preliminary data.</text>
</comment>
<keyword evidence="11 20" id="KW-0732">Signal</keyword>
<keyword evidence="13 19" id="KW-0106">Calcium</keyword>
<dbReference type="PRINTS" id="PR01486">
    <property type="entry name" value="PHPHLIPASEA1"/>
</dbReference>
<keyword evidence="16" id="KW-0472">Membrane</keyword>
<keyword evidence="15 20" id="KW-0443">Lipid metabolism</keyword>
<proteinExistence type="inferred from homology"/>
<dbReference type="Gene3D" id="2.40.230.10">
    <property type="entry name" value="Phospholipase A1"/>
    <property type="match status" value="1"/>
</dbReference>
<keyword evidence="22" id="KW-1185">Reference proteome</keyword>
<evidence type="ECO:0000256" key="15">
    <source>
        <dbReference type="ARBA" id="ARBA00023098"/>
    </source>
</evidence>
<feature type="binding site" description="in dimeric form" evidence="19">
    <location>
        <position position="345"/>
    </location>
    <ligand>
        <name>Ca(2+)</name>
        <dbReference type="ChEBI" id="CHEBI:29108"/>
        <label>1</label>
    </ligand>
</feature>
<dbReference type="EC" id="3.1.1.4" evidence="6 20"/>
<evidence type="ECO:0000256" key="18">
    <source>
        <dbReference type="PIRSR" id="PIRSR603187-1"/>
    </source>
</evidence>
<dbReference type="GO" id="GO:0016042">
    <property type="term" value="P:lipid catabolic process"/>
    <property type="evidence" value="ECO:0007669"/>
    <property type="project" value="UniProtKB-KW"/>
</dbReference>
<keyword evidence="9" id="KW-0812">Transmembrane</keyword>
<evidence type="ECO:0000256" key="11">
    <source>
        <dbReference type="ARBA" id="ARBA00022729"/>
    </source>
</evidence>
<evidence type="ECO:0000256" key="4">
    <source>
        <dbReference type="ARBA" id="ARBA00011702"/>
    </source>
</evidence>
<evidence type="ECO:0000256" key="6">
    <source>
        <dbReference type="ARBA" id="ARBA00013278"/>
    </source>
</evidence>
<feature type="chain" id="PRO_5033110626" description="Phospholipase A1" evidence="20">
    <location>
        <begin position="42"/>
        <end position="433"/>
    </location>
</feature>
<feature type="binding site" description="in dimeric form" evidence="19">
    <location>
        <position position="260"/>
    </location>
    <ligand>
        <name>Ca(2+)</name>
        <dbReference type="ChEBI" id="CHEBI:29108"/>
        <label>1</label>
    </ligand>
</feature>
<evidence type="ECO:0000256" key="19">
    <source>
        <dbReference type="PIRSR" id="PIRSR603187-2"/>
    </source>
</evidence>
<keyword evidence="12 20" id="KW-0378">Hydrolase</keyword>
<evidence type="ECO:0000313" key="22">
    <source>
        <dbReference type="Proteomes" id="UP000442109"/>
    </source>
</evidence>
<dbReference type="AlphaFoldDB" id="A0A844M2N4"/>
<accession>A0A844M2N4</accession>
<feature type="active site" description="Nucleophile" evidence="18">
    <location>
        <position position="299"/>
    </location>
</feature>
<comment type="catalytic activity">
    <reaction evidence="2 20">
        <text>a 1,2-diacyl-sn-glycero-3-phosphocholine + H2O = a 1-acyl-sn-glycero-3-phosphocholine + a fatty acid + H(+)</text>
        <dbReference type="Rhea" id="RHEA:15801"/>
        <dbReference type="ChEBI" id="CHEBI:15377"/>
        <dbReference type="ChEBI" id="CHEBI:15378"/>
        <dbReference type="ChEBI" id="CHEBI:28868"/>
        <dbReference type="ChEBI" id="CHEBI:57643"/>
        <dbReference type="ChEBI" id="CHEBI:58168"/>
        <dbReference type="EC" id="3.1.1.4"/>
    </reaction>
</comment>
<dbReference type="Proteomes" id="UP000442109">
    <property type="component" value="Unassembled WGS sequence"/>
</dbReference>
<name>A0A844M2N4_9GAMM</name>
<comment type="subunit">
    <text evidence="4 20">Homodimer; dimerization is reversible, and the dimeric form is the active one.</text>
</comment>
<evidence type="ECO:0000256" key="16">
    <source>
        <dbReference type="ARBA" id="ARBA00023136"/>
    </source>
</evidence>
<evidence type="ECO:0000256" key="14">
    <source>
        <dbReference type="ARBA" id="ARBA00022963"/>
    </source>
</evidence>
<evidence type="ECO:0000256" key="10">
    <source>
        <dbReference type="ARBA" id="ARBA00022723"/>
    </source>
</evidence>
<protein>
    <recommendedName>
        <fullName evidence="7 20">Phospholipase A1</fullName>
        <ecNumber evidence="5 20">3.1.1.32</ecNumber>
        <ecNumber evidence="6 20">3.1.1.4</ecNumber>
    </recommendedName>
    <alternativeName>
        <fullName evidence="20">Phosphatidylcholine 1-acylhydrolase</fullName>
    </alternativeName>
</protein>
<dbReference type="SUPFAM" id="SSF56931">
    <property type="entry name" value="Outer membrane phospholipase A (OMPLA)"/>
    <property type="match status" value="1"/>
</dbReference>
<evidence type="ECO:0000256" key="13">
    <source>
        <dbReference type="ARBA" id="ARBA00022837"/>
    </source>
</evidence>
<dbReference type="CDD" id="cd00541">
    <property type="entry name" value="OMPLA"/>
    <property type="match status" value="1"/>
</dbReference>
<keyword evidence="17 20" id="KW-0998">Cell outer membrane</keyword>
<dbReference type="GO" id="GO:0004623">
    <property type="term" value="F:phospholipase A2 activity"/>
    <property type="evidence" value="ECO:0007669"/>
    <property type="project" value="UniProtKB-EC"/>
</dbReference>
<reference evidence="21 22" key="1">
    <citation type="journal article" date="2019" name="PLoS ONE">
        <title>Pup mortality in New Zealand sea lions (Phocarctos hookeri) at Enderby Island, Auckland Islands, 2013-18.</title>
        <authorList>
            <person name="Michael S.A."/>
            <person name="Hayman D.T.S."/>
            <person name="Gray R."/>
            <person name="Zhang J."/>
            <person name="Rogers L."/>
            <person name="Roe W.D."/>
        </authorList>
    </citation>
    <scope>NUCLEOTIDE SEQUENCE [LARGE SCALE GENOMIC DNA]</scope>
    <source>
        <strain evidence="21 22">SM868</strain>
    </source>
</reference>
<keyword evidence="14 20" id="KW-0442">Lipid degradation</keyword>
<dbReference type="GO" id="GO:0008970">
    <property type="term" value="F:phospholipase A1 activity"/>
    <property type="evidence" value="ECO:0007669"/>
    <property type="project" value="UniProtKB-EC"/>
</dbReference>
<dbReference type="InterPro" id="IPR003187">
    <property type="entry name" value="PLipase_A1"/>
</dbReference>
<dbReference type="OrthoDB" id="188433at2"/>
<evidence type="ECO:0000256" key="2">
    <source>
        <dbReference type="ARBA" id="ARBA00001604"/>
    </source>
</evidence>
<evidence type="ECO:0000256" key="5">
    <source>
        <dbReference type="ARBA" id="ARBA00013179"/>
    </source>
</evidence>
<evidence type="ECO:0000256" key="1">
    <source>
        <dbReference type="ARBA" id="ARBA00000111"/>
    </source>
</evidence>
<feature type="active site" description="Proton acceptor" evidence="18">
    <location>
        <position position="297"/>
    </location>
</feature>
<sequence>MTTSRPSTQLFAEPSSTLKVLALSITAACCTPMLAMTAAHAESDSSMSMSTADQQVTVDDFLKCSDLKLAAARLACYDKVTTGDPITVGREKKPLDLAQSVKATFSDLRPTAVFADENDKREFAEEAEGDIIDVGAPTASGNLKLAKAGLTVDDFSPYTTLSLAYDLDKNSENGTWTVRPHNPIYLMPLYAHYDPNRNPKSPTQPEPTAKDYGDQYDPLELKAQISLKTKVAEDVFDTNADVWFGYTQQMHWQVYNEDNSRPFRATDYMPEIFITQPVKADLPFNGRLRMIGAGAIHHSNGQSDPLSRSWNRLYLMGGAEWGKLSVIPKVWTHIKEKKSGGKRGDNPDITDYYGNGEIQTLYDFGKGETLAATGRYNFDTQKGAIQLDYTHPITRDVRAFIQVFHGYGESIIDYNDETTAVGVGLSLNDWKGL</sequence>
<comment type="function">
    <text evidence="20">Hydrolysis of phosphatidylcholine with phospholipase A2 (EC 3.1.1.4) and phospholipase A1 (EC 3.1.1.32) activities.</text>
</comment>
<dbReference type="EMBL" id="WFKQ01000008">
    <property type="protein sequence ID" value="MUG32950.1"/>
    <property type="molecule type" value="Genomic_DNA"/>
</dbReference>
<evidence type="ECO:0000256" key="12">
    <source>
        <dbReference type="ARBA" id="ARBA00022801"/>
    </source>
</evidence>
<comment type="catalytic activity">
    <reaction evidence="1 20">
        <text>a 1,2-diacyl-sn-glycero-3-phosphocholine + H2O = a 2-acyl-sn-glycero-3-phosphocholine + a fatty acid + H(+)</text>
        <dbReference type="Rhea" id="RHEA:18689"/>
        <dbReference type="ChEBI" id="CHEBI:15377"/>
        <dbReference type="ChEBI" id="CHEBI:15378"/>
        <dbReference type="ChEBI" id="CHEBI:28868"/>
        <dbReference type="ChEBI" id="CHEBI:57643"/>
        <dbReference type="ChEBI" id="CHEBI:57875"/>
        <dbReference type="EC" id="3.1.1.32"/>
    </reaction>
</comment>
<evidence type="ECO:0000256" key="20">
    <source>
        <dbReference type="RuleBase" id="RU366027"/>
    </source>
</evidence>
<dbReference type="Pfam" id="PF02253">
    <property type="entry name" value="PLA1"/>
    <property type="match status" value="1"/>
</dbReference>
<dbReference type="PANTHER" id="PTHR40457:SF1">
    <property type="entry name" value="PHOSPHOLIPASE A1"/>
    <property type="match status" value="1"/>
</dbReference>
<comment type="subcellular location">
    <subcellularLocation>
        <location evidence="20">Cell outer membrane</location>
        <topology evidence="20">Multi-pass membrane protein</topology>
    </subcellularLocation>
    <text evidence="20">One of the very few enzymes located there.</text>
</comment>
<gene>
    <name evidence="21" type="ORF">GB996_09075</name>
</gene>
<evidence type="ECO:0000256" key="8">
    <source>
        <dbReference type="ARBA" id="ARBA00022452"/>
    </source>
</evidence>
<dbReference type="PANTHER" id="PTHR40457">
    <property type="entry name" value="PHOSPHOLIPASE A1"/>
    <property type="match status" value="1"/>
</dbReference>
<dbReference type="GO" id="GO:0009279">
    <property type="term" value="C:cell outer membrane"/>
    <property type="evidence" value="ECO:0007669"/>
    <property type="project" value="UniProtKB-SubCell"/>
</dbReference>
<comment type="similarity">
    <text evidence="3 20">Belongs to the phospholipase A1 family.</text>
</comment>
<evidence type="ECO:0000256" key="3">
    <source>
        <dbReference type="ARBA" id="ARBA00010525"/>
    </source>
</evidence>
<dbReference type="InterPro" id="IPR036541">
    <property type="entry name" value="PLipase_A1_sf"/>
</dbReference>
<evidence type="ECO:0000313" key="21">
    <source>
        <dbReference type="EMBL" id="MUG32950.1"/>
    </source>
</evidence>
<keyword evidence="8" id="KW-1134">Transmembrane beta strand</keyword>
<dbReference type="GO" id="GO:0046872">
    <property type="term" value="F:metal ion binding"/>
    <property type="evidence" value="ECO:0007669"/>
    <property type="project" value="UniProtKB-KW"/>
</dbReference>
<evidence type="ECO:0000256" key="17">
    <source>
        <dbReference type="ARBA" id="ARBA00023237"/>
    </source>
</evidence>
<evidence type="ECO:0000256" key="7">
    <source>
        <dbReference type="ARBA" id="ARBA00021726"/>
    </source>
</evidence>
<dbReference type="RefSeq" id="WP_011961240.1">
    <property type="nucleotide sequence ID" value="NZ_WFKQ01000008.1"/>
</dbReference>
<comment type="cofactor">
    <cofactor evidence="20">
        <name>Ca(2+)</name>
        <dbReference type="ChEBI" id="CHEBI:29108"/>
    </cofactor>
    <text evidence="20">Binds 1 Ca(2+) ion per monomer. In the dimeric form the Ca(2+) is bound by different amino acids with binding of each Ca(2+) shared with ligands coming from each monomer. The Ca(2+) ion may have a role in catalysis.</text>
</comment>
<dbReference type="EC" id="3.1.1.32" evidence="5 20"/>
<evidence type="ECO:0000256" key="9">
    <source>
        <dbReference type="ARBA" id="ARBA00022692"/>
    </source>
</evidence>
<keyword evidence="10 19" id="KW-0479">Metal-binding</keyword>